<evidence type="ECO:0000313" key="2">
    <source>
        <dbReference type="EMBL" id="QLG30143.1"/>
    </source>
</evidence>
<accession>A0A7D5L341</accession>
<dbReference type="EMBL" id="CP058532">
    <property type="protein sequence ID" value="QLG30143.1"/>
    <property type="molecule type" value="Genomic_DNA"/>
</dbReference>
<dbReference type="RefSeq" id="WP_179171717.1">
    <property type="nucleotide sequence ID" value="NZ_CP058532.1"/>
</dbReference>
<organism evidence="2 3">
    <name type="scientific">Halorarum halophilum</name>
    <dbReference type="NCBI Taxonomy" id="2743090"/>
    <lineage>
        <taxon>Archaea</taxon>
        <taxon>Methanobacteriati</taxon>
        <taxon>Methanobacteriota</taxon>
        <taxon>Stenosarchaea group</taxon>
        <taxon>Halobacteria</taxon>
        <taxon>Halobacteriales</taxon>
        <taxon>Haloferacaceae</taxon>
        <taxon>Halorarum</taxon>
    </lineage>
</organism>
<keyword evidence="2" id="KW-0614">Plasmid</keyword>
<protein>
    <submittedName>
        <fullName evidence="2">Uncharacterized protein</fullName>
    </submittedName>
</protein>
<dbReference type="GeneID" id="56031444"/>
<gene>
    <name evidence="2" type="ORF">HUG10_21385</name>
</gene>
<keyword evidence="1" id="KW-0472">Membrane</keyword>
<name>A0A7D5L341_9EURY</name>
<dbReference type="AlphaFoldDB" id="A0A7D5L341"/>
<reference evidence="2 3" key="1">
    <citation type="submission" date="2020-07" db="EMBL/GenBank/DDBJ databases">
        <title>Gai3-2, isolated from salt lake.</title>
        <authorList>
            <person name="Cui H."/>
            <person name="Shi X."/>
        </authorList>
    </citation>
    <scope>NUCLEOTIDE SEQUENCE [LARGE SCALE GENOMIC DNA]</scope>
    <source>
        <strain evidence="2 3">Gai3-2</strain>
        <plasmid evidence="2 3">unnamed3</plasmid>
    </source>
</reference>
<geneLocation type="plasmid" evidence="2 3">
    <name>unnamed3</name>
</geneLocation>
<keyword evidence="3" id="KW-1185">Reference proteome</keyword>
<sequence>MSAFVYVGLILFWVSLLIVGVVLYRHMNQRAENRHEQTMKKLENQEKLFEHEDEL</sequence>
<dbReference type="KEGG" id="halg:HUG10_21385"/>
<feature type="transmembrane region" description="Helical" evidence="1">
    <location>
        <begin position="6"/>
        <end position="24"/>
    </location>
</feature>
<dbReference type="Proteomes" id="UP000509750">
    <property type="component" value="Plasmid unnamed3"/>
</dbReference>
<proteinExistence type="predicted"/>
<evidence type="ECO:0000256" key="1">
    <source>
        <dbReference type="SAM" id="Phobius"/>
    </source>
</evidence>
<keyword evidence="1" id="KW-0812">Transmembrane</keyword>
<evidence type="ECO:0000313" key="3">
    <source>
        <dbReference type="Proteomes" id="UP000509750"/>
    </source>
</evidence>
<keyword evidence="1" id="KW-1133">Transmembrane helix</keyword>